<gene>
    <name evidence="2" type="ORF">J2S19_003269</name>
</gene>
<feature type="signal peptide" evidence="1">
    <location>
        <begin position="1"/>
        <end position="23"/>
    </location>
</feature>
<dbReference type="Pfam" id="PF21172">
    <property type="entry name" value="CueP"/>
    <property type="match status" value="1"/>
</dbReference>
<proteinExistence type="predicted"/>
<evidence type="ECO:0000313" key="2">
    <source>
        <dbReference type="EMBL" id="MDQ0231984.1"/>
    </source>
</evidence>
<dbReference type="NCBIfam" id="NF038094">
    <property type="entry name" value="CueP_fam"/>
    <property type="match status" value="1"/>
</dbReference>
<dbReference type="EMBL" id="JAUSUD010000017">
    <property type="protein sequence ID" value="MDQ0231984.1"/>
    <property type="molecule type" value="Genomic_DNA"/>
</dbReference>
<feature type="chain" id="PRO_5045409493" description="Lipoprotein" evidence="1">
    <location>
        <begin position="24"/>
        <end position="172"/>
    </location>
</feature>
<keyword evidence="1" id="KW-0732">Signal</keyword>
<comment type="caution">
    <text evidence="2">The sequence shown here is derived from an EMBL/GenBank/DDBJ whole genome shotgun (WGS) entry which is preliminary data.</text>
</comment>
<evidence type="ECO:0008006" key="4">
    <source>
        <dbReference type="Google" id="ProtNLM"/>
    </source>
</evidence>
<dbReference type="PROSITE" id="PS51257">
    <property type="entry name" value="PROKAR_LIPOPROTEIN"/>
    <property type="match status" value="1"/>
</dbReference>
<dbReference type="Proteomes" id="UP001234495">
    <property type="component" value="Unassembled WGS sequence"/>
</dbReference>
<evidence type="ECO:0000313" key="3">
    <source>
        <dbReference type="Proteomes" id="UP001234495"/>
    </source>
</evidence>
<dbReference type="InterPro" id="IPR047808">
    <property type="entry name" value="CueP-like"/>
</dbReference>
<protein>
    <recommendedName>
        <fullName evidence="4">Lipoprotein</fullName>
    </recommendedName>
</protein>
<dbReference type="Gene3D" id="2.60.40.3700">
    <property type="match status" value="1"/>
</dbReference>
<accession>A0ABT9ZI79</accession>
<name>A0ABT9ZI79_9BACI</name>
<reference evidence="2 3" key="1">
    <citation type="submission" date="2023-07" db="EMBL/GenBank/DDBJ databases">
        <title>Genomic Encyclopedia of Type Strains, Phase IV (KMG-IV): sequencing the most valuable type-strain genomes for metagenomic binning, comparative biology and taxonomic classification.</title>
        <authorList>
            <person name="Goeker M."/>
        </authorList>
    </citation>
    <scope>NUCLEOTIDE SEQUENCE [LARGE SCALE GENOMIC DNA]</scope>
    <source>
        <strain evidence="2 3">DSM 29005</strain>
    </source>
</reference>
<organism evidence="2 3">
    <name type="scientific">Metabacillus malikii</name>
    <dbReference type="NCBI Taxonomy" id="1504265"/>
    <lineage>
        <taxon>Bacteria</taxon>
        <taxon>Bacillati</taxon>
        <taxon>Bacillota</taxon>
        <taxon>Bacilli</taxon>
        <taxon>Bacillales</taxon>
        <taxon>Bacillaceae</taxon>
        <taxon>Metabacillus</taxon>
    </lineage>
</organism>
<keyword evidence="3" id="KW-1185">Reference proteome</keyword>
<evidence type="ECO:0000256" key="1">
    <source>
        <dbReference type="SAM" id="SignalP"/>
    </source>
</evidence>
<sequence length="172" mass="19330">MKGKILTIACLLALFLTACNSNAGQEKSSEEIKQLVQQYSERTKDAESASITSEQLIVKEKDGRESVYDLPENEFFVSIAPYVNDTHPCTNHSLTGCQGELVNQEFDIYIEDTDGNVIVDKSMKTLENGFIDIWLPRDKTYRTKIEQNGKTAEAEFSTFKEDGTCITTIQLL</sequence>
<dbReference type="RefSeq" id="WP_307343866.1">
    <property type="nucleotide sequence ID" value="NZ_JAUSUD010000017.1"/>
</dbReference>